<dbReference type="CDD" id="cd18787">
    <property type="entry name" value="SF2_C_DEAD"/>
    <property type="match status" value="1"/>
</dbReference>
<reference evidence="12 13" key="1">
    <citation type="submission" date="2020-08" db="EMBL/GenBank/DDBJ databases">
        <title>Genomic Encyclopedia of Type Strains, Phase IV (KMG-IV): sequencing the most valuable type-strain genomes for metagenomic binning, comparative biology and taxonomic classification.</title>
        <authorList>
            <person name="Goeker M."/>
        </authorList>
    </citation>
    <scope>NUCLEOTIDE SEQUENCE [LARGE SCALE GENOMIC DNA]</scope>
    <source>
        <strain evidence="12 13">DSM 23240</strain>
    </source>
</reference>
<proteinExistence type="inferred from homology"/>
<accession>A0A840RPG4</accession>
<dbReference type="GO" id="GO:0005829">
    <property type="term" value="C:cytosol"/>
    <property type="evidence" value="ECO:0007669"/>
    <property type="project" value="TreeGrafter"/>
</dbReference>
<dbReference type="PROSITE" id="PS51194">
    <property type="entry name" value="HELICASE_CTER"/>
    <property type="match status" value="1"/>
</dbReference>
<dbReference type="CDD" id="cd00268">
    <property type="entry name" value="DEADc"/>
    <property type="match status" value="1"/>
</dbReference>
<evidence type="ECO:0000313" key="13">
    <source>
        <dbReference type="Proteomes" id="UP000571084"/>
    </source>
</evidence>
<keyword evidence="13" id="KW-1185">Reference proteome</keyword>
<comment type="caution">
    <text evidence="12">The sequence shown here is derived from an EMBL/GenBank/DDBJ whole genome shotgun (WGS) entry which is preliminary data.</text>
</comment>
<gene>
    <name evidence="12" type="ORF">HNR39_001455</name>
</gene>
<evidence type="ECO:0000256" key="1">
    <source>
        <dbReference type="ARBA" id="ARBA00022741"/>
    </source>
</evidence>
<dbReference type="InterPro" id="IPR001650">
    <property type="entry name" value="Helicase_C-like"/>
</dbReference>
<feature type="domain" description="Helicase ATP-binding" evidence="9">
    <location>
        <begin position="32"/>
        <end position="217"/>
    </location>
</feature>
<dbReference type="RefSeq" id="WP_168056532.1">
    <property type="nucleotide sequence ID" value="NZ_JAAOZT010000010.1"/>
</dbReference>
<evidence type="ECO:0000256" key="7">
    <source>
        <dbReference type="RuleBase" id="RU000492"/>
    </source>
</evidence>
<dbReference type="InterPro" id="IPR000629">
    <property type="entry name" value="RNA-helicase_DEAD-box_CS"/>
</dbReference>
<feature type="domain" description="DEAD-box RNA helicase Q" evidence="11">
    <location>
        <begin position="1"/>
        <end position="29"/>
    </location>
</feature>
<dbReference type="AlphaFoldDB" id="A0A840RPG4"/>
<evidence type="ECO:0000256" key="3">
    <source>
        <dbReference type="ARBA" id="ARBA00022806"/>
    </source>
</evidence>
<organism evidence="12 13">
    <name type="scientific">Glaciimonas immobilis</name>
    <dbReference type="NCBI Taxonomy" id="728004"/>
    <lineage>
        <taxon>Bacteria</taxon>
        <taxon>Pseudomonadati</taxon>
        <taxon>Pseudomonadota</taxon>
        <taxon>Betaproteobacteria</taxon>
        <taxon>Burkholderiales</taxon>
        <taxon>Oxalobacteraceae</taxon>
        <taxon>Glaciimonas</taxon>
    </lineage>
</organism>
<dbReference type="InterPro" id="IPR011545">
    <property type="entry name" value="DEAD/DEAH_box_helicase_dom"/>
</dbReference>
<dbReference type="InterPro" id="IPR050079">
    <property type="entry name" value="DEAD_box_RNA_helicase"/>
</dbReference>
<dbReference type="Gene3D" id="3.40.50.300">
    <property type="entry name" value="P-loop containing nucleotide triphosphate hydrolases"/>
    <property type="match status" value="2"/>
</dbReference>
<dbReference type="SMART" id="SM00490">
    <property type="entry name" value="HELICc"/>
    <property type="match status" value="1"/>
</dbReference>
<dbReference type="EMBL" id="JACHHQ010000003">
    <property type="protein sequence ID" value="MBB5199623.1"/>
    <property type="molecule type" value="Genomic_DNA"/>
</dbReference>
<sequence length="452" mass="48832">MPFSLLGLQPSLIRAVSQKGYLTPTAIQEAAIPAILQGHDVVGSAQTGSGKTAAFALPILQLLQDIQTENAPPGRDTRATRPTRALILVPTRELAAQVGESIQTLMQYSGQSLKMKTLFGGVSINPQMMALRGGADIVIATPGRLLDLLDHNALKISAVAMLVLDEADRLLDLGFADEIGRILALLPKHRQNIFFSATFPPAVEALSKKILNNPKRIAIIATETAQPAISQRAIAVDPKRRTQLLVHLLKQNEWDRVLAFVATKYAADYVTEKLHRSGVKAAAFHGEFSQGARTRILAEFKAGELQVLVATDVAARGIDIPQLPVVLNYDLPRSAVDYTHRIGRTGRAGESGIAISFVSADTEAHFRLIEKRHDMRCPREQIAGFEPVETLAADSPSALTASNPWNAALNALNSRDATSENSPDNPVNGGIKGKRKSKKDKLREAATTDPIE</sequence>
<comment type="similarity">
    <text evidence="5 7">Belongs to the DEAD box helicase family.</text>
</comment>
<dbReference type="InterPro" id="IPR014001">
    <property type="entry name" value="Helicase_ATP-bd"/>
</dbReference>
<name>A0A840RPG4_9BURK</name>
<dbReference type="PROSITE" id="PS51192">
    <property type="entry name" value="HELICASE_ATP_BIND_1"/>
    <property type="match status" value="1"/>
</dbReference>
<dbReference type="PANTHER" id="PTHR47959">
    <property type="entry name" value="ATP-DEPENDENT RNA HELICASE RHLE-RELATED"/>
    <property type="match status" value="1"/>
</dbReference>
<dbReference type="Pfam" id="PF00271">
    <property type="entry name" value="Helicase_C"/>
    <property type="match status" value="1"/>
</dbReference>
<evidence type="ECO:0000259" key="10">
    <source>
        <dbReference type="PROSITE" id="PS51194"/>
    </source>
</evidence>
<keyword evidence="2 7" id="KW-0378">Hydrolase</keyword>
<evidence type="ECO:0000256" key="4">
    <source>
        <dbReference type="ARBA" id="ARBA00022840"/>
    </source>
</evidence>
<dbReference type="PROSITE" id="PS00039">
    <property type="entry name" value="DEAD_ATP_HELICASE"/>
    <property type="match status" value="1"/>
</dbReference>
<protein>
    <submittedName>
        <fullName evidence="12">Superfamily II DNA/RNA helicase</fullName>
    </submittedName>
</protein>
<dbReference type="InterPro" id="IPR044742">
    <property type="entry name" value="DEAD/DEAH_RhlB"/>
</dbReference>
<evidence type="ECO:0000256" key="2">
    <source>
        <dbReference type="ARBA" id="ARBA00022801"/>
    </source>
</evidence>
<dbReference type="PANTHER" id="PTHR47959:SF13">
    <property type="entry name" value="ATP-DEPENDENT RNA HELICASE RHLE"/>
    <property type="match status" value="1"/>
</dbReference>
<dbReference type="GO" id="GO:0016787">
    <property type="term" value="F:hydrolase activity"/>
    <property type="evidence" value="ECO:0007669"/>
    <property type="project" value="UniProtKB-KW"/>
</dbReference>
<dbReference type="GO" id="GO:0003676">
    <property type="term" value="F:nucleic acid binding"/>
    <property type="evidence" value="ECO:0007669"/>
    <property type="project" value="InterPro"/>
</dbReference>
<evidence type="ECO:0000256" key="5">
    <source>
        <dbReference type="ARBA" id="ARBA00038437"/>
    </source>
</evidence>
<feature type="short sequence motif" description="Q motif" evidence="6">
    <location>
        <begin position="1"/>
        <end position="29"/>
    </location>
</feature>
<dbReference type="GO" id="GO:0005524">
    <property type="term" value="F:ATP binding"/>
    <property type="evidence" value="ECO:0007669"/>
    <property type="project" value="UniProtKB-KW"/>
</dbReference>
<dbReference type="Pfam" id="PF00270">
    <property type="entry name" value="DEAD"/>
    <property type="match status" value="1"/>
</dbReference>
<evidence type="ECO:0000259" key="9">
    <source>
        <dbReference type="PROSITE" id="PS51192"/>
    </source>
</evidence>
<evidence type="ECO:0000259" key="11">
    <source>
        <dbReference type="PROSITE" id="PS51195"/>
    </source>
</evidence>
<evidence type="ECO:0000256" key="6">
    <source>
        <dbReference type="PROSITE-ProRule" id="PRU00552"/>
    </source>
</evidence>
<dbReference type="GO" id="GO:0003724">
    <property type="term" value="F:RNA helicase activity"/>
    <property type="evidence" value="ECO:0007669"/>
    <property type="project" value="InterPro"/>
</dbReference>
<dbReference type="InterPro" id="IPR027417">
    <property type="entry name" value="P-loop_NTPase"/>
</dbReference>
<dbReference type="InterPro" id="IPR014014">
    <property type="entry name" value="RNA_helicase_DEAD_Q_motif"/>
</dbReference>
<evidence type="ECO:0000313" key="12">
    <source>
        <dbReference type="EMBL" id="MBB5199623.1"/>
    </source>
</evidence>
<keyword evidence="3 7" id="KW-0347">Helicase</keyword>
<feature type="domain" description="Helicase C-terminal" evidence="10">
    <location>
        <begin position="240"/>
        <end position="393"/>
    </location>
</feature>
<feature type="compositionally biased region" description="Polar residues" evidence="8">
    <location>
        <begin position="412"/>
        <end position="425"/>
    </location>
</feature>
<evidence type="ECO:0000256" key="8">
    <source>
        <dbReference type="SAM" id="MobiDB-lite"/>
    </source>
</evidence>
<keyword evidence="1 7" id="KW-0547">Nucleotide-binding</keyword>
<dbReference type="PROSITE" id="PS51195">
    <property type="entry name" value="Q_MOTIF"/>
    <property type="match status" value="1"/>
</dbReference>
<dbReference type="SMART" id="SM00487">
    <property type="entry name" value="DEXDc"/>
    <property type="match status" value="1"/>
</dbReference>
<dbReference type="Proteomes" id="UP000571084">
    <property type="component" value="Unassembled WGS sequence"/>
</dbReference>
<keyword evidence="4 7" id="KW-0067">ATP-binding</keyword>
<feature type="region of interest" description="Disordered" evidence="8">
    <location>
        <begin position="412"/>
        <end position="452"/>
    </location>
</feature>
<dbReference type="SUPFAM" id="SSF52540">
    <property type="entry name" value="P-loop containing nucleoside triphosphate hydrolases"/>
    <property type="match status" value="1"/>
</dbReference>